<dbReference type="InterPro" id="IPR051269">
    <property type="entry name" value="Fe-S_cluster_ET"/>
</dbReference>
<comment type="function">
    <text evidence="8">Ferredoxins are iron-sulfur proteins that transfer electrons in a wide variety of metabolic reactions.</text>
</comment>
<gene>
    <name evidence="10" type="ORF">GCM10011610_63460</name>
</gene>
<keyword evidence="11" id="KW-1185">Reference proteome</keyword>
<keyword evidence="7" id="KW-0003">3Fe-4S</keyword>
<dbReference type="EMBL" id="BMNE01000011">
    <property type="protein sequence ID" value="GGN97418.1"/>
    <property type="molecule type" value="Genomic_DNA"/>
</dbReference>
<keyword evidence="3 8" id="KW-0479">Metal-binding</keyword>
<evidence type="ECO:0000313" key="10">
    <source>
        <dbReference type="EMBL" id="GGN97418.1"/>
    </source>
</evidence>
<evidence type="ECO:0000259" key="9">
    <source>
        <dbReference type="PROSITE" id="PS51379"/>
    </source>
</evidence>
<dbReference type="PANTHER" id="PTHR36923:SF3">
    <property type="entry name" value="FERREDOXIN"/>
    <property type="match status" value="1"/>
</dbReference>
<reference evidence="11" key="1">
    <citation type="journal article" date="2019" name="Int. J. Syst. Evol. Microbiol.">
        <title>The Global Catalogue of Microorganisms (GCM) 10K type strain sequencing project: providing services to taxonomists for standard genome sequencing and annotation.</title>
        <authorList>
            <consortium name="The Broad Institute Genomics Platform"/>
            <consortium name="The Broad Institute Genome Sequencing Center for Infectious Disease"/>
            <person name="Wu L."/>
            <person name="Ma J."/>
        </authorList>
    </citation>
    <scope>NUCLEOTIDE SEQUENCE [LARGE SCALE GENOMIC DNA]</scope>
    <source>
        <strain evidence="11">CGMCC 4.7329</strain>
    </source>
</reference>
<evidence type="ECO:0000256" key="6">
    <source>
        <dbReference type="ARBA" id="ARBA00023014"/>
    </source>
</evidence>
<evidence type="ECO:0000256" key="7">
    <source>
        <dbReference type="ARBA" id="ARBA00023291"/>
    </source>
</evidence>
<comment type="cofactor">
    <cofactor evidence="1">
        <name>[3Fe-4S] cluster</name>
        <dbReference type="ChEBI" id="CHEBI:21137"/>
    </cofactor>
</comment>
<protein>
    <recommendedName>
        <fullName evidence="8">Ferredoxin</fullName>
    </recommendedName>
</protein>
<evidence type="ECO:0000256" key="3">
    <source>
        <dbReference type="ARBA" id="ARBA00022723"/>
    </source>
</evidence>
<accession>A0ABQ2KYX7</accession>
<evidence type="ECO:0000256" key="1">
    <source>
        <dbReference type="ARBA" id="ARBA00001927"/>
    </source>
</evidence>
<dbReference type="PANTHER" id="PTHR36923">
    <property type="entry name" value="FERREDOXIN"/>
    <property type="match status" value="1"/>
</dbReference>
<dbReference type="InterPro" id="IPR001080">
    <property type="entry name" value="3Fe4S_ferredoxin"/>
</dbReference>
<keyword evidence="5 8" id="KW-0408">Iron</keyword>
<evidence type="ECO:0000256" key="5">
    <source>
        <dbReference type="ARBA" id="ARBA00023004"/>
    </source>
</evidence>
<keyword evidence="6 8" id="KW-0411">Iron-sulfur</keyword>
<name>A0ABQ2KYX7_9NOCA</name>
<sequence length="62" mass="6380">MKVTVDADRCRGHGACLGLCPEVFSLTDSGYAEAISGAVPEHLEDAVDDATSACPESAIVVE</sequence>
<dbReference type="PROSITE" id="PS51379">
    <property type="entry name" value="4FE4S_FER_2"/>
    <property type="match status" value="1"/>
</dbReference>
<dbReference type="Gene3D" id="3.30.70.20">
    <property type="match status" value="1"/>
</dbReference>
<proteinExistence type="predicted"/>
<dbReference type="PRINTS" id="PR00352">
    <property type="entry name" value="3FE4SFRDOXIN"/>
</dbReference>
<evidence type="ECO:0000256" key="2">
    <source>
        <dbReference type="ARBA" id="ARBA00022448"/>
    </source>
</evidence>
<comment type="caution">
    <text evidence="10">The sequence shown here is derived from an EMBL/GenBank/DDBJ whole genome shotgun (WGS) entry which is preliminary data.</text>
</comment>
<evidence type="ECO:0000256" key="8">
    <source>
        <dbReference type="RuleBase" id="RU368020"/>
    </source>
</evidence>
<feature type="domain" description="4Fe-4S ferredoxin-type" evidence="9">
    <location>
        <begin position="1"/>
        <end position="29"/>
    </location>
</feature>
<evidence type="ECO:0000313" key="11">
    <source>
        <dbReference type="Proteomes" id="UP000658127"/>
    </source>
</evidence>
<keyword evidence="2 8" id="KW-0813">Transport</keyword>
<dbReference type="Proteomes" id="UP000658127">
    <property type="component" value="Unassembled WGS sequence"/>
</dbReference>
<dbReference type="SUPFAM" id="SSF54862">
    <property type="entry name" value="4Fe-4S ferredoxins"/>
    <property type="match status" value="1"/>
</dbReference>
<dbReference type="RefSeq" id="WP_189034184.1">
    <property type="nucleotide sequence ID" value="NZ_BMNE01000011.1"/>
</dbReference>
<keyword evidence="4 8" id="KW-0249">Electron transport</keyword>
<evidence type="ECO:0000256" key="4">
    <source>
        <dbReference type="ARBA" id="ARBA00022982"/>
    </source>
</evidence>
<dbReference type="Pfam" id="PF13459">
    <property type="entry name" value="Fer4_15"/>
    <property type="match status" value="1"/>
</dbReference>
<dbReference type="InterPro" id="IPR017896">
    <property type="entry name" value="4Fe4S_Fe-S-bd"/>
</dbReference>
<organism evidence="10 11">
    <name type="scientific">Nocardia rhizosphaerihabitans</name>
    <dbReference type="NCBI Taxonomy" id="1691570"/>
    <lineage>
        <taxon>Bacteria</taxon>
        <taxon>Bacillati</taxon>
        <taxon>Actinomycetota</taxon>
        <taxon>Actinomycetes</taxon>
        <taxon>Mycobacteriales</taxon>
        <taxon>Nocardiaceae</taxon>
        <taxon>Nocardia</taxon>
    </lineage>
</organism>